<comment type="caution">
    <text evidence="1">The sequence shown here is derived from an EMBL/GenBank/DDBJ whole genome shotgun (WGS) entry which is preliminary data.</text>
</comment>
<accession>A0ABU1NMV9</accession>
<name>A0ABU1NMV9_9BURK</name>
<dbReference type="InterPro" id="IPR008878">
    <property type="entry name" value="Transposase_IS66_Orf2"/>
</dbReference>
<evidence type="ECO:0000313" key="1">
    <source>
        <dbReference type="EMBL" id="MDR6539793.1"/>
    </source>
</evidence>
<gene>
    <name evidence="1" type="ORF">J2739_005600</name>
</gene>
<organism evidence="1 2">
    <name type="scientific">Variovorax soli</name>
    <dbReference type="NCBI Taxonomy" id="376815"/>
    <lineage>
        <taxon>Bacteria</taxon>
        <taxon>Pseudomonadati</taxon>
        <taxon>Pseudomonadota</taxon>
        <taxon>Betaproteobacteria</taxon>
        <taxon>Burkholderiales</taxon>
        <taxon>Comamonadaceae</taxon>
        <taxon>Variovorax</taxon>
    </lineage>
</organism>
<sequence>WLAARRLNSGKFAWPKNVDGTLALSRPQFDALVLGLPWQLVGEAGVITTL</sequence>
<reference evidence="1 2" key="1">
    <citation type="submission" date="2023-07" db="EMBL/GenBank/DDBJ databases">
        <title>Sorghum-associated microbial communities from plants grown in Nebraska, USA.</title>
        <authorList>
            <person name="Schachtman D."/>
        </authorList>
    </citation>
    <scope>NUCLEOTIDE SEQUENCE [LARGE SCALE GENOMIC DNA]</scope>
    <source>
        <strain evidence="1 2">DS1781</strain>
    </source>
</reference>
<feature type="non-terminal residue" evidence="1">
    <location>
        <position position="1"/>
    </location>
</feature>
<protein>
    <submittedName>
        <fullName evidence="1">Transposase</fullName>
    </submittedName>
</protein>
<dbReference type="Proteomes" id="UP001184230">
    <property type="component" value="Unassembled WGS sequence"/>
</dbReference>
<keyword evidence="2" id="KW-1185">Reference proteome</keyword>
<dbReference type="EMBL" id="JAVDRF010000033">
    <property type="protein sequence ID" value="MDR6539793.1"/>
    <property type="molecule type" value="Genomic_DNA"/>
</dbReference>
<proteinExistence type="predicted"/>
<evidence type="ECO:0000313" key="2">
    <source>
        <dbReference type="Proteomes" id="UP001184230"/>
    </source>
</evidence>
<dbReference type="Pfam" id="PF05717">
    <property type="entry name" value="TnpB_IS66"/>
    <property type="match status" value="1"/>
</dbReference>